<protein>
    <submittedName>
        <fullName evidence="5">Inositol monophosphatase family protein</fullName>
    </submittedName>
</protein>
<evidence type="ECO:0000256" key="4">
    <source>
        <dbReference type="ARBA" id="ARBA00022842"/>
    </source>
</evidence>
<dbReference type="RefSeq" id="WP_264945039.1">
    <property type="nucleotide sequence ID" value="NZ_JAPDRA010000006.1"/>
</dbReference>
<dbReference type="SUPFAM" id="SSF56655">
    <property type="entry name" value="Carbohydrate phosphatase"/>
    <property type="match status" value="1"/>
</dbReference>
<evidence type="ECO:0000256" key="3">
    <source>
        <dbReference type="ARBA" id="ARBA00022801"/>
    </source>
</evidence>
<evidence type="ECO:0000313" key="6">
    <source>
        <dbReference type="Proteomes" id="UP001596977"/>
    </source>
</evidence>
<comment type="similarity">
    <text evidence="1">Belongs to the inositol monophosphatase superfamily.</text>
</comment>
<name>A0ABW3H8V4_9SPHN</name>
<dbReference type="Gene3D" id="3.30.540.10">
    <property type="entry name" value="Fructose-1,6-Bisphosphatase, subunit A, domain 1"/>
    <property type="match status" value="1"/>
</dbReference>
<reference evidence="6" key="1">
    <citation type="journal article" date="2019" name="Int. J. Syst. Evol. Microbiol.">
        <title>The Global Catalogue of Microorganisms (GCM) 10K type strain sequencing project: providing services to taxonomists for standard genome sequencing and annotation.</title>
        <authorList>
            <consortium name="The Broad Institute Genomics Platform"/>
            <consortium name="The Broad Institute Genome Sequencing Center for Infectious Disease"/>
            <person name="Wu L."/>
            <person name="Ma J."/>
        </authorList>
    </citation>
    <scope>NUCLEOTIDE SEQUENCE [LARGE SCALE GENOMIC DNA]</scope>
    <source>
        <strain evidence="6">CCUG 62982</strain>
    </source>
</reference>
<evidence type="ECO:0000256" key="1">
    <source>
        <dbReference type="ARBA" id="ARBA00009759"/>
    </source>
</evidence>
<dbReference type="PROSITE" id="PS00629">
    <property type="entry name" value="IMP_1"/>
    <property type="match status" value="1"/>
</dbReference>
<dbReference type="PANTHER" id="PTHR20854:SF4">
    <property type="entry name" value="INOSITOL-1-MONOPHOSPHATASE-RELATED"/>
    <property type="match status" value="1"/>
</dbReference>
<dbReference type="PRINTS" id="PR00377">
    <property type="entry name" value="IMPHPHTASES"/>
</dbReference>
<dbReference type="InterPro" id="IPR020583">
    <property type="entry name" value="Inositol_monoP_metal-BS"/>
</dbReference>
<sequence length="258" mass="28264">MTKLSSSASTGPRLDAGELQAMTREEVRAFLAGIADAVSAAMPQIEATRYDIVFKEDDSPVTTSDVFLEELVTAHVTQRLPGVTFIGEESYRPGSPIGDGYVAVLDPIDGTENFCSGLKEWGLAFSLWHGGVHLGSMLMLPELGEGLMTGDAIRPIRSRITGFSSSVSPALLQAMGEAGECRMMGCAVYNLYNVIRGAYRRFCNPKGAWIWDLLPGLMLALEHGCEVEVDGEAYDGRFLQPDRKYRIDIRHRYDLHPG</sequence>
<dbReference type="Pfam" id="PF00459">
    <property type="entry name" value="Inositol_P"/>
    <property type="match status" value="1"/>
</dbReference>
<evidence type="ECO:0000256" key="2">
    <source>
        <dbReference type="ARBA" id="ARBA00022723"/>
    </source>
</evidence>
<accession>A0ABW3H8V4</accession>
<gene>
    <name evidence="5" type="ORF">ACFQ1E_12805</name>
</gene>
<dbReference type="InterPro" id="IPR000760">
    <property type="entry name" value="Inositol_monophosphatase-like"/>
</dbReference>
<dbReference type="EMBL" id="JBHTJG010000006">
    <property type="protein sequence ID" value="MFD0947222.1"/>
    <property type="molecule type" value="Genomic_DNA"/>
</dbReference>
<dbReference type="Proteomes" id="UP001596977">
    <property type="component" value="Unassembled WGS sequence"/>
</dbReference>
<keyword evidence="2" id="KW-0479">Metal-binding</keyword>
<proteinExistence type="inferred from homology"/>
<keyword evidence="4" id="KW-0460">Magnesium</keyword>
<organism evidence="5 6">
    <name type="scientific">Sphingomonas canadensis</name>
    <dbReference type="NCBI Taxonomy" id="1219257"/>
    <lineage>
        <taxon>Bacteria</taxon>
        <taxon>Pseudomonadati</taxon>
        <taxon>Pseudomonadota</taxon>
        <taxon>Alphaproteobacteria</taxon>
        <taxon>Sphingomonadales</taxon>
        <taxon>Sphingomonadaceae</taxon>
        <taxon>Sphingomonas</taxon>
    </lineage>
</organism>
<comment type="caution">
    <text evidence="5">The sequence shown here is derived from an EMBL/GenBank/DDBJ whole genome shotgun (WGS) entry which is preliminary data.</text>
</comment>
<dbReference type="Gene3D" id="3.40.190.80">
    <property type="match status" value="1"/>
</dbReference>
<dbReference type="PANTHER" id="PTHR20854">
    <property type="entry name" value="INOSITOL MONOPHOSPHATASE"/>
    <property type="match status" value="1"/>
</dbReference>
<keyword evidence="6" id="KW-1185">Reference proteome</keyword>
<keyword evidence="3" id="KW-0378">Hydrolase</keyword>
<evidence type="ECO:0000313" key="5">
    <source>
        <dbReference type="EMBL" id="MFD0947222.1"/>
    </source>
</evidence>